<dbReference type="InterPro" id="IPR017451">
    <property type="entry name" value="F-box-assoc_interact_dom"/>
</dbReference>
<evidence type="ECO:0000259" key="1">
    <source>
        <dbReference type="Pfam" id="PF08268"/>
    </source>
</evidence>
<dbReference type="InterPro" id="IPR050796">
    <property type="entry name" value="SCF_F-box_component"/>
</dbReference>
<proteinExistence type="predicted"/>
<feature type="domain" description="F-box associated beta-propeller type 3" evidence="1">
    <location>
        <begin position="25"/>
        <end position="210"/>
    </location>
</feature>
<gene>
    <name evidence="3" type="primary">LOC140006037</name>
</gene>
<dbReference type="GeneID" id="140006037"/>
<accession>A0ABM4U8V9</accession>
<evidence type="ECO:0000313" key="2">
    <source>
        <dbReference type="Proteomes" id="UP001652660"/>
    </source>
</evidence>
<protein>
    <submittedName>
        <fullName evidence="3">F-box/kelch-repeat protein At3g06240-like isoform X2</fullName>
    </submittedName>
</protein>
<dbReference type="PANTHER" id="PTHR31672">
    <property type="entry name" value="BNACNNG10540D PROTEIN"/>
    <property type="match status" value="1"/>
</dbReference>
<dbReference type="NCBIfam" id="TIGR01640">
    <property type="entry name" value="F_box_assoc_1"/>
    <property type="match status" value="1"/>
</dbReference>
<name>A0ABM4U8V9_COFAR</name>
<dbReference type="Pfam" id="PF08268">
    <property type="entry name" value="FBA_3"/>
    <property type="match status" value="1"/>
</dbReference>
<dbReference type="SUPFAM" id="SSF50965">
    <property type="entry name" value="Galactose oxidase, central domain"/>
    <property type="match status" value="1"/>
</dbReference>
<dbReference type="PANTHER" id="PTHR31672:SF13">
    <property type="entry name" value="F-BOX PROTEIN CPR30-LIKE"/>
    <property type="match status" value="1"/>
</dbReference>
<dbReference type="InterPro" id="IPR013187">
    <property type="entry name" value="F-box-assoc_dom_typ3"/>
</dbReference>
<reference evidence="3" key="1">
    <citation type="submission" date="2025-08" db="UniProtKB">
        <authorList>
            <consortium name="RefSeq"/>
        </authorList>
    </citation>
    <scope>IDENTIFICATION</scope>
    <source>
        <tissue evidence="3">Leaves</tissue>
    </source>
</reference>
<evidence type="ECO:0000313" key="3">
    <source>
        <dbReference type="RefSeq" id="XP_071903715.1"/>
    </source>
</evidence>
<keyword evidence="2" id="KW-1185">Reference proteome</keyword>
<dbReference type="RefSeq" id="XP_071903715.1">
    <property type="nucleotide sequence ID" value="XM_072047614.1"/>
</dbReference>
<dbReference type="InterPro" id="IPR011043">
    <property type="entry name" value="Gal_Oxase/kelch_b-propeller"/>
</dbReference>
<sequence>MVLFLDVGMGGDSFPDKEQVPGPDTAYLINPTTMELVKLPNRPYSWEALNNGDGFGYDSSNDDYKFVTLSRNHDPVAEPASSSDAFLDVFSVRSRTWQRIDGLPYDLQIGPGVWLNGAIHWLALFDDSLIVAFDLISEEFKPLPGPNTTIPPHQGGSYLRTRKLVVLGGCLAMMVADDQENLPSHEIDIWMMKEYGVGESWTKFSVPIPEGESFCQPICLLGDDNVVLRSSSWKFYVHNLREGSTTVVAGIQGIFGDVVGFSESLVSPISQQSNGGQHNPEGSLLEVNATEDAKICSIL</sequence>
<dbReference type="Proteomes" id="UP001652660">
    <property type="component" value="Chromosome 4e"/>
</dbReference>
<organism evidence="2 3">
    <name type="scientific">Coffea arabica</name>
    <name type="common">Arabian coffee</name>
    <dbReference type="NCBI Taxonomy" id="13443"/>
    <lineage>
        <taxon>Eukaryota</taxon>
        <taxon>Viridiplantae</taxon>
        <taxon>Streptophyta</taxon>
        <taxon>Embryophyta</taxon>
        <taxon>Tracheophyta</taxon>
        <taxon>Spermatophyta</taxon>
        <taxon>Magnoliopsida</taxon>
        <taxon>eudicotyledons</taxon>
        <taxon>Gunneridae</taxon>
        <taxon>Pentapetalae</taxon>
        <taxon>asterids</taxon>
        <taxon>lamiids</taxon>
        <taxon>Gentianales</taxon>
        <taxon>Rubiaceae</taxon>
        <taxon>Ixoroideae</taxon>
        <taxon>Gardenieae complex</taxon>
        <taxon>Bertiereae - Coffeeae clade</taxon>
        <taxon>Coffeeae</taxon>
        <taxon>Coffea</taxon>
    </lineage>
</organism>